<keyword evidence="3" id="KW-1185">Reference proteome</keyword>
<feature type="transmembrane region" description="Helical" evidence="1">
    <location>
        <begin position="249"/>
        <end position="267"/>
    </location>
</feature>
<feature type="transmembrane region" description="Helical" evidence="1">
    <location>
        <begin position="12"/>
        <end position="37"/>
    </location>
</feature>
<organism evidence="2 3">
    <name type="scientific">Parapedobacter koreensis</name>
    <dbReference type="NCBI Taxonomy" id="332977"/>
    <lineage>
        <taxon>Bacteria</taxon>
        <taxon>Pseudomonadati</taxon>
        <taxon>Bacteroidota</taxon>
        <taxon>Sphingobacteriia</taxon>
        <taxon>Sphingobacteriales</taxon>
        <taxon>Sphingobacteriaceae</taxon>
        <taxon>Parapedobacter</taxon>
    </lineage>
</organism>
<feature type="transmembrane region" description="Helical" evidence="1">
    <location>
        <begin position="389"/>
        <end position="407"/>
    </location>
</feature>
<feature type="transmembrane region" description="Helical" evidence="1">
    <location>
        <begin position="191"/>
        <end position="212"/>
    </location>
</feature>
<dbReference type="STRING" id="332977.SAMN05421740_107133"/>
<dbReference type="EMBL" id="FNZR01000007">
    <property type="protein sequence ID" value="SEL59904.1"/>
    <property type="molecule type" value="Genomic_DNA"/>
</dbReference>
<feature type="transmembrane region" description="Helical" evidence="1">
    <location>
        <begin position="82"/>
        <end position="108"/>
    </location>
</feature>
<dbReference type="RefSeq" id="WP_090607099.1">
    <property type="nucleotide sequence ID" value="NZ_FNZR01000007.1"/>
</dbReference>
<feature type="transmembrane region" description="Helical" evidence="1">
    <location>
        <begin position="312"/>
        <end position="329"/>
    </location>
</feature>
<keyword evidence="1" id="KW-1133">Transmembrane helix</keyword>
<evidence type="ECO:0000313" key="3">
    <source>
        <dbReference type="Proteomes" id="UP000198916"/>
    </source>
</evidence>
<feature type="transmembrane region" description="Helical" evidence="1">
    <location>
        <begin position="147"/>
        <end position="171"/>
    </location>
</feature>
<feature type="transmembrane region" description="Helical" evidence="1">
    <location>
        <begin position="364"/>
        <end position="383"/>
    </location>
</feature>
<dbReference type="AlphaFoldDB" id="A0A1H7RJA2"/>
<name>A0A1H7RJA2_9SPHI</name>
<dbReference type="SUPFAM" id="SSF81442">
    <property type="entry name" value="Cytochrome c oxidase subunit I-like"/>
    <property type="match status" value="1"/>
</dbReference>
<reference evidence="3" key="1">
    <citation type="submission" date="2016-10" db="EMBL/GenBank/DDBJ databases">
        <authorList>
            <person name="Varghese N."/>
            <person name="Submissions S."/>
        </authorList>
    </citation>
    <scope>NUCLEOTIDE SEQUENCE [LARGE SCALE GENOMIC DNA]</scope>
    <source>
        <strain evidence="3">Jip14</strain>
    </source>
</reference>
<feature type="transmembrane region" description="Helical" evidence="1">
    <location>
        <begin position="288"/>
        <end position="306"/>
    </location>
</feature>
<sequence length="425" mass="47383">MTSTPIGKIPAGIAVLPFYGTAAVFFLVLCVLMLLAADELTRHYFSPHVLAIVHTAALGWGTMVIFGAAYQLLPVICERDLFSIPMAVASYCLLTVGTLLMVWSFWGFRVRVSLIWGGALVVASTLLYGINACGTAFSSRQLGIHRLFMMVSALWLLITAVIGLLLAINLSHTFIPRPHVDVLKLHAHAGLAGWFLQLITGVSAKLVPMFLLGKSKKTWLLYAALLLQNMGLVLFLADGYFNPITGKMLWYAGIVGLGTLAWLGYLVDTYCHRLRKKVETLMRHTAVSFGYLIAGFILLPMAYHAADVRWATLYGTFLFLGWITGIILGKTFKTLPFIVWNIRYQQLHGKAHVPLPKQLYNERLTIYQFYLYLGAFSSLVIGMVTNETWVIRTALFLWLALAVIYLVNVVKVLFHKPVFHHGTIT</sequence>
<evidence type="ECO:0000313" key="2">
    <source>
        <dbReference type="EMBL" id="SEL59904.1"/>
    </source>
</evidence>
<dbReference type="Gene3D" id="1.20.210.10">
    <property type="entry name" value="Cytochrome c oxidase-like, subunit I domain"/>
    <property type="match status" value="1"/>
</dbReference>
<evidence type="ECO:0008006" key="4">
    <source>
        <dbReference type="Google" id="ProtNLM"/>
    </source>
</evidence>
<evidence type="ECO:0000256" key="1">
    <source>
        <dbReference type="SAM" id="Phobius"/>
    </source>
</evidence>
<proteinExistence type="predicted"/>
<feature type="transmembrane region" description="Helical" evidence="1">
    <location>
        <begin position="49"/>
        <end position="70"/>
    </location>
</feature>
<keyword evidence="1" id="KW-0812">Transmembrane</keyword>
<dbReference type="InterPro" id="IPR036927">
    <property type="entry name" value="Cyt_c_oxase-like_su1_sf"/>
</dbReference>
<feature type="transmembrane region" description="Helical" evidence="1">
    <location>
        <begin position="114"/>
        <end position="135"/>
    </location>
</feature>
<dbReference type="Proteomes" id="UP000198916">
    <property type="component" value="Unassembled WGS sequence"/>
</dbReference>
<feature type="transmembrane region" description="Helical" evidence="1">
    <location>
        <begin position="219"/>
        <end position="237"/>
    </location>
</feature>
<accession>A0A1H7RJA2</accession>
<dbReference type="OrthoDB" id="5245199at2"/>
<protein>
    <recommendedName>
        <fullName evidence="4">Cytochrome C and Quinol oxidase polypeptide I</fullName>
    </recommendedName>
</protein>
<keyword evidence="1" id="KW-0472">Membrane</keyword>
<gene>
    <name evidence="2" type="ORF">SAMN05421740_107133</name>
</gene>